<dbReference type="GO" id="GO:0016020">
    <property type="term" value="C:membrane"/>
    <property type="evidence" value="ECO:0007669"/>
    <property type="project" value="UniProtKB-SubCell"/>
</dbReference>
<feature type="domain" description="Major facilitator superfamily (MFS) profile" evidence="6">
    <location>
        <begin position="1"/>
        <end position="265"/>
    </location>
</feature>
<feature type="transmembrane region" description="Helical" evidence="5">
    <location>
        <begin position="123"/>
        <end position="145"/>
    </location>
</feature>
<dbReference type="OrthoDB" id="10020110at2759"/>
<dbReference type="EMBL" id="VCAZ01000187">
    <property type="protein sequence ID" value="TTE22033.1"/>
    <property type="molecule type" value="Genomic_DNA"/>
</dbReference>
<evidence type="ECO:0000256" key="5">
    <source>
        <dbReference type="SAM" id="Phobius"/>
    </source>
</evidence>
<comment type="caution">
    <text evidence="7">The sequence shown here is derived from an EMBL/GenBank/DDBJ whole genome shotgun (WGS) entry which is preliminary data.</text>
</comment>
<proteinExistence type="predicted"/>
<keyword evidence="8" id="KW-1185">Reference proteome</keyword>
<comment type="subcellular location">
    <subcellularLocation>
        <location evidence="1">Membrane</location>
        <topology evidence="1">Multi-pass membrane protein</topology>
    </subcellularLocation>
</comment>
<keyword evidence="4 5" id="KW-0472">Membrane</keyword>
<accession>A0A556VAA4</accession>
<evidence type="ECO:0000313" key="7">
    <source>
        <dbReference type="EMBL" id="TTE22033.1"/>
    </source>
</evidence>
<sequence length="442" mass="48599">MATQLVCSLLQVVSVNWEMFLIFFCLTGFGQNSNYMAAFVLGRFIPESPRWLLSKGRVAEADAIIRAAARKNGITPPEVIFKDTELIMSQLLQITLGSFIFRFTITISYFGLCLSTPNMNGDPYLNCLFSALTEIAAYVLTWLLIKVLPRRVLITGPLLIGGLVLLLIPAVPSDYGGVTVALAMVGKLGVAAAFAVLYISTAEQFPTVMRGMGMGICSMFSKIGSTISPFFPYFSYYDYTLPYILMGVLTLLCGLLSILMPETRGIPLPETLSQVQGLNCATARRMEPFLQLAPHSLAIVLSRRTAADSRGVTESADPPRHHTGYEVFAEFKALNTEHFWNKMVADAIAETFFLGWLDEHVLLIQGKEEHLEALREAWTRRSLKAPRGFDIKYLGSSVLGAWYSGSSAIMWRGQQIAMFSGGVVIRQVGQPCDKVGLAASPT</sequence>
<dbReference type="InterPro" id="IPR020846">
    <property type="entry name" value="MFS_dom"/>
</dbReference>
<reference evidence="7 8" key="1">
    <citation type="journal article" date="2019" name="Genome Biol. Evol.">
        <title>Whole-Genome Sequencing of the Giant Devil Catfish, Bagarius yarrelli.</title>
        <authorList>
            <person name="Jiang W."/>
            <person name="Lv Y."/>
            <person name="Cheng L."/>
            <person name="Yang K."/>
            <person name="Chao B."/>
            <person name="Wang X."/>
            <person name="Li Y."/>
            <person name="Pan X."/>
            <person name="You X."/>
            <person name="Zhang Y."/>
            <person name="Yang J."/>
            <person name="Li J."/>
            <person name="Zhang X."/>
            <person name="Liu S."/>
            <person name="Sun C."/>
            <person name="Yang J."/>
            <person name="Shi Q."/>
        </authorList>
    </citation>
    <scope>NUCLEOTIDE SEQUENCE [LARGE SCALE GENOMIC DNA]</scope>
    <source>
        <strain evidence="7">JWS20170419001</strain>
        <tissue evidence="7">Muscle</tissue>
    </source>
</reference>
<evidence type="ECO:0000313" key="8">
    <source>
        <dbReference type="Proteomes" id="UP000319801"/>
    </source>
</evidence>
<dbReference type="GO" id="GO:0022857">
    <property type="term" value="F:transmembrane transporter activity"/>
    <property type="evidence" value="ECO:0007669"/>
    <property type="project" value="InterPro"/>
</dbReference>
<feature type="transmembrane region" description="Helical" evidence="5">
    <location>
        <begin position="211"/>
        <end position="234"/>
    </location>
</feature>
<feature type="transmembrane region" description="Helical" evidence="5">
    <location>
        <begin position="20"/>
        <end position="45"/>
    </location>
</feature>
<feature type="transmembrane region" description="Helical" evidence="5">
    <location>
        <begin position="240"/>
        <end position="259"/>
    </location>
</feature>
<evidence type="ECO:0000256" key="3">
    <source>
        <dbReference type="ARBA" id="ARBA00022989"/>
    </source>
</evidence>
<dbReference type="PROSITE" id="PS50850">
    <property type="entry name" value="MFS"/>
    <property type="match status" value="1"/>
</dbReference>
<evidence type="ECO:0000256" key="4">
    <source>
        <dbReference type="ARBA" id="ARBA00023136"/>
    </source>
</evidence>
<gene>
    <name evidence="7" type="ORF">Baya_14923</name>
</gene>
<dbReference type="Pfam" id="PF07690">
    <property type="entry name" value="MFS_1"/>
    <property type="match status" value="1"/>
</dbReference>
<protein>
    <submittedName>
        <fullName evidence="7">Solute carrier family 22 member 5</fullName>
    </submittedName>
</protein>
<organism evidence="7 8">
    <name type="scientific">Bagarius yarrelli</name>
    <name type="common">Goonch</name>
    <name type="synonym">Bagrus yarrelli</name>
    <dbReference type="NCBI Taxonomy" id="175774"/>
    <lineage>
        <taxon>Eukaryota</taxon>
        <taxon>Metazoa</taxon>
        <taxon>Chordata</taxon>
        <taxon>Craniata</taxon>
        <taxon>Vertebrata</taxon>
        <taxon>Euteleostomi</taxon>
        <taxon>Actinopterygii</taxon>
        <taxon>Neopterygii</taxon>
        <taxon>Teleostei</taxon>
        <taxon>Ostariophysi</taxon>
        <taxon>Siluriformes</taxon>
        <taxon>Sisoridae</taxon>
        <taxon>Sisorinae</taxon>
        <taxon>Bagarius</taxon>
    </lineage>
</organism>
<feature type="transmembrane region" description="Helical" evidence="5">
    <location>
        <begin position="152"/>
        <end position="171"/>
    </location>
</feature>
<dbReference type="Gene3D" id="1.20.1250.20">
    <property type="entry name" value="MFS general substrate transporter like domains"/>
    <property type="match status" value="1"/>
</dbReference>
<feature type="transmembrane region" description="Helical" evidence="5">
    <location>
        <begin position="177"/>
        <end position="199"/>
    </location>
</feature>
<dbReference type="PANTHER" id="PTHR24064">
    <property type="entry name" value="SOLUTE CARRIER FAMILY 22 MEMBER"/>
    <property type="match status" value="1"/>
</dbReference>
<dbReference type="Proteomes" id="UP000319801">
    <property type="component" value="Unassembled WGS sequence"/>
</dbReference>
<keyword evidence="3 5" id="KW-1133">Transmembrane helix</keyword>
<dbReference type="SUPFAM" id="SSF103473">
    <property type="entry name" value="MFS general substrate transporter"/>
    <property type="match status" value="1"/>
</dbReference>
<dbReference type="AlphaFoldDB" id="A0A556VAA4"/>
<name>A0A556VAA4_BAGYA</name>
<dbReference type="InterPro" id="IPR036259">
    <property type="entry name" value="MFS_trans_sf"/>
</dbReference>
<evidence type="ECO:0000259" key="6">
    <source>
        <dbReference type="PROSITE" id="PS50850"/>
    </source>
</evidence>
<keyword evidence="2 5" id="KW-0812">Transmembrane</keyword>
<evidence type="ECO:0000256" key="2">
    <source>
        <dbReference type="ARBA" id="ARBA00022692"/>
    </source>
</evidence>
<evidence type="ECO:0000256" key="1">
    <source>
        <dbReference type="ARBA" id="ARBA00004141"/>
    </source>
</evidence>
<dbReference type="InterPro" id="IPR011701">
    <property type="entry name" value="MFS"/>
</dbReference>
<feature type="transmembrane region" description="Helical" evidence="5">
    <location>
        <begin position="91"/>
        <end position="111"/>
    </location>
</feature>